<keyword evidence="2" id="KW-1003">Cell membrane</keyword>
<dbReference type="EMBL" id="BAAARV010000074">
    <property type="protein sequence ID" value="GAA2372653.1"/>
    <property type="molecule type" value="Genomic_DNA"/>
</dbReference>
<sequence>MLAAPVTLALQASLLSAATTLHAILGLAIQQSSTLIAADWYQALARPWGGPPLQDQRLGGAIAWSFGKPPSAAVAVALLAQWWRADQREARRVDRELDRAQAAGVDNALAAYNRQLAAWAQRDP</sequence>
<keyword evidence="6" id="KW-0732">Signal</keyword>
<proteinExistence type="predicted"/>
<dbReference type="Proteomes" id="UP001501444">
    <property type="component" value="Unassembled WGS sequence"/>
</dbReference>
<evidence type="ECO:0000313" key="7">
    <source>
        <dbReference type="EMBL" id="GAA2372653.1"/>
    </source>
</evidence>
<dbReference type="InterPro" id="IPR019108">
    <property type="entry name" value="Caa3_assmbl_CtaG-rel"/>
</dbReference>
<keyword evidence="3" id="KW-0812">Transmembrane</keyword>
<feature type="signal peptide" evidence="6">
    <location>
        <begin position="1"/>
        <end position="17"/>
    </location>
</feature>
<keyword evidence="8" id="KW-1185">Reference proteome</keyword>
<evidence type="ECO:0000256" key="5">
    <source>
        <dbReference type="ARBA" id="ARBA00023136"/>
    </source>
</evidence>
<evidence type="ECO:0000256" key="4">
    <source>
        <dbReference type="ARBA" id="ARBA00022989"/>
    </source>
</evidence>
<reference evidence="8" key="1">
    <citation type="journal article" date="2019" name="Int. J. Syst. Evol. Microbiol.">
        <title>The Global Catalogue of Microorganisms (GCM) 10K type strain sequencing project: providing services to taxonomists for standard genome sequencing and annotation.</title>
        <authorList>
            <consortium name="The Broad Institute Genomics Platform"/>
            <consortium name="The Broad Institute Genome Sequencing Center for Infectious Disease"/>
            <person name="Wu L."/>
            <person name="Ma J."/>
        </authorList>
    </citation>
    <scope>NUCLEOTIDE SEQUENCE [LARGE SCALE GENOMIC DNA]</scope>
    <source>
        <strain evidence="8">JCM 3272</strain>
    </source>
</reference>
<dbReference type="RefSeq" id="WP_425553822.1">
    <property type="nucleotide sequence ID" value="NZ_BAAARV010000074.1"/>
</dbReference>
<comment type="caution">
    <text evidence="7">The sequence shown here is derived from an EMBL/GenBank/DDBJ whole genome shotgun (WGS) entry which is preliminary data.</text>
</comment>
<gene>
    <name evidence="7" type="ORF">GCM10010170_074970</name>
</gene>
<comment type="subcellular location">
    <subcellularLocation>
        <location evidence="1">Cell membrane</location>
        <topology evidence="1">Multi-pass membrane protein</topology>
    </subcellularLocation>
</comment>
<evidence type="ECO:0000256" key="3">
    <source>
        <dbReference type="ARBA" id="ARBA00022692"/>
    </source>
</evidence>
<evidence type="ECO:0000256" key="2">
    <source>
        <dbReference type="ARBA" id="ARBA00022475"/>
    </source>
</evidence>
<organism evidence="7 8">
    <name type="scientific">Dactylosporangium salmoneum</name>
    <dbReference type="NCBI Taxonomy" id="53361"/>
    <lineage>
        <taxon>Bacteria</taxon>
        <taxon>Bacillati</taxon>
        <taxon>Actinomycetota</taxon>
        <taxon>Actinomycetes</taxon>
        <taxon>Micromonosporales</taxon>
        <taxon>Micromonosporaceae</taxon>
        <taxon>Dactylosporangium</taxon>
    </lineage>
</organism>
<evidence type="ECO:0000256" key="6">
    <source>
        <dbReference type="SAM" id="SignalP"/>
    </source>
</evidence>
<keyword evidence="5" id="KW-0472">Membrane</keyword>
<feature type="chain" id="PRO_5047281492" evidence="6">
    <location>
        <begin position="18"/>
        <end position="124"/>
    </location>
</feature>
<protein>
    <submittedName>
        <fullName evidence="7">Uncharacterized protein</fullName>
    </submittedName>
</protein>
<name>A0ABP5U8F9_9ACTN</name>
<evidence type="ECO:0000313" key="8">
    <source>
        <dbReference type="Proteomes" id="UP001501444"/>
    </source>
</evidence>
<dbReference type="Pfam" id="PF09678">
    <property type="entry name" value="Caa3_CtaG"/>
    <property type="match status" value="1"/>
</dbReference>
<accession>A0ABP5U8F9</accession>
<evidence type="ECO:0000256" key="1">
    <source>
        <dbReference type="ARBA" id="ARBA00004651"/>
    </source>
</evidence>
<keyword evidence="4" id="KW-1133">Transmembrane helix</keyword>